<gene>
    <name evidence="1" type="ORF">MML48_1g10565</name>
</gene>
<keyword evidence="2" id="KW-1185">Reference proteome</keyword>
<accession>A0ACB9TWM2</accession>
<reference evidence="1" key="1">
    <citation type="submission" date="2022-04" db="EMBL/GenBank/DDBJ databases">
        <title>Chromosome-scale genome assembly of Holotrichia oblita Faldermann.</title>
        <authorList>
            <person name="Rongchong L."/>
        </authorList>
    </citation>
    <scope>NUCLEOTIDE SEQUENCE</scope>
    <source>
        <strain evidence="1">81SQS9</strain>
    </source>
</reference>
<dbReference type="Proteomes" id="UP001056778">
    <property type="component" value="Chromosome 1"/>
</dbReference>
<evidence type="ECO:0000313" key="1">
    <source>
        <dbReference type="EMBL" id="KAI4471368.1"/>
    </source>
</evidence>
<dbReference type="EMBL" id="CM043015">
    <property type="protein sequence ID" value="KAI4471368.1"/>
    <property type="molecule type" value="Genomic_DNA"/>
</dbReference>
<evidence type="ECO:0000313" key="2">
    <source>
        <dbReference type="Proteomes" id="UP001056778"/>
    </source>
</evidence>
<comment type="caution">
    <text evidence="1">The sequence shown here is derived from an EMBL/GenBank/DDBJ whole genome shotgun (WGS) entry which is preliminary data.</text>
</comment>
<sequence>MSIFTRLLLKHAICLVTRRHNHHSPEFCIEGKTALITGGATGLGLCFTRALLEYGLKGCGIGDINEEKGQQAVIDLNKEFGKGKTFFLKSNVICKNEVRDLFQKTVDTYKNLDIVINNAGIYNDSQWEKQIAININGTIYGVLLGWEYLQKYKTCDETVILNVASIAGLKGFKATPLYTSTKHCIVGLTRGTGVKDHFDRVKIRVVAICPGPTNTVMITEFEPDHYLPQFRPTPEEGLRKFPRQE</sequence>
<proteinExistence type="predicted"/>
<name>A0ACB9TWM2_HOLOL</name>
<protein>
    <submittedName>
        <fullName evidence="1">15-hydroxyprostaglandin dehydrogenase [nad(+)]</fullName>
    </submittedName>
</protein>
<organism evidence="1 2">
    <name type="scientific">Holotrichia oblita</name>
    <name type="common">Chafer beetle</name>
    <dbReference type="NCBI Taxonomy" id="644536"/>
    <lineage>
        <taxon>Eukaryota</taxon>
        <taxon>Metazoa</taxon>
        <taxon>Ecdysozoa</taxon>
        <taxon>Arthropoda</taxon>
        <taxon>Hexapoda</taxon>
        <taxon>Insecta</taxon>
        <taxon>Pterygota</taxon>
        <taxon>Neoptera</taxon>
        <taxon>Endopterygota</taxon>
        <taxon>Coleoptera</taxon>
        <taxon>Polyphaga</taxon>
        <taxon>Scarabaeiformia</taxon>
        <taxon>Scarabaeidae</taxon>
        <taxon>Melolonthinae</taxon>
        <taxon>Holotrichia</taxon>
    </lineage>
</organism>